<dbReference type="InterPro" id="IPR029058">
    <property type="entry name" value="AB_hydrolase_fold"/>
</dbReference>
<gene>
    <name evidence="1" type="ORF">C8F04DRAFT_1280764</name>
</gene>
<reference evidence="1" key="1">
    <citation type="submission" date="2023-03" db="EMBL/GenBank/DDBJ databases">
        <title>Massive genome expansion in bonnet fungi (Mycena s.s.) driven by repeated elements and novel gene families across ecological guilds.</title>
        <authorList>
            <consortium name="Lawrence Berkeley National Laboratory"/>
            <person name="Harder C.B."/>
            <person name="Miyauchi S."/>
            <person name="Viragh M."/>
            <person name="Kuo A."/>
            <person name="Thoen E."/>
            <person name="Andreopoulos B."/>
            <person name="Lu D."/>
            <person name="Skrede I."/>
            <person name="Drula E."/>
            <person name="Henrissat B."/>
            <person name="Morin E."/>
            <person name="Kohler A."/>
            <person name="Barry K."/>
            <person name="LaButti K."/>
            <person name="Morin E."/>
            <person name="Salamov A."/>
            <person name="Lipzen A."/>
            <person name="Mereny Z."/>
            <person name="Hegedus B."/>
            <person name="Baldrian P."/>
            <person name="Stursova M."/>
            <person name="Weitz H."/>
            <person name="Taylor A."/>
            <person name="Grigoriev I.V."/>
            <person name="Nagy L.G."/>
            <person name="Martin F."/>
            <person name="Kauserud H."/>
        </authorList>
    </citation>
    <scope>NUCLEOTIDE SEQUENCE</scope>
    <source>
        <strain evidence="1">CBHHK200</strain>
    </source>
</reference>
<comment type="caution">
    <text evidence="1">The sequence shown here is derived from an EMBL/GenBank/DDBJ whole genome shotgun (WGS) entry which is preliminary data.</text>
</comment>
<sequence>MSAIQSSHTITTEPDTTLQVLTSLRLPPDFPLILPTLRGWGVSTEPADPTAYKVIDNADDLAAWPAAARSHPRRTFHGREDCAGARGARRFGALLMGRFLVPPAPMGKLEPSAEMREQQIAAYSSKELAERTLKHVLLGPDVGVAEMRLLVEDCVSGSESAMLAWPKYAIWEDCETLASGTAEGLKVPVIAVVGGDRGDRRRQSSSGFGKGGGICDDGDTRGCWAFDSGGGTAAG</sequence>
<keyword evidence="2" id="KW-1185">Reference proteome</keyword>
<dbReference type="Proteomes" id="UP001218188">
    <property type="component" value="Unassembled WGS sequence"/>
</dbReference>
<name>A0AAD6RWG5_9AGAR</name>
<dbReference type="SUPFAM" id="SSF53474">
    <property type="entry name" value="alpha/beta-Hydrolases"/>
    <property type="match status" value="1"/>
</dbReference>
<dbReference type="EMBL" id="JARJCM010000471">
    <property type="protein sequence ID" value="KAJ7016711.1"/>
    <property type="molecule type" value="Genomic_DNA"/>
</dbReference>
<proteinExistence type="predicted"/>
<evidence type="ECO:0000313" key="2">
    <source>
        <dbReference type="Proteomes" id="UP001218188"/>
    </source>
</evidence>
<evidence type="ECO:0000313" key="1">
    <source>
        <dbReference type="EMBL" id="KAJ7016711.1"/>
    </source>
</evidence>
<protein>
    <submittedName>
        <fullName evidence="1">Uncharacterized protein</fullName>
    </submittedName>
</protein>
<dbReference type="AlphaFoldDB" id="A0AAD6RWG5"/>
<accession>A0AAD6RWG5</accession>
<organism evidence="1 2">
    <name type="scientific">Mycena alexandri</name>
    <dbReference type="NCBI Taxonomy" id="1745969"/>
    <lineage>
        <taxon>Eukaryota</taxon>
        <taxon>Fungi</taxon>
        <taxon>Dikarya</taxon>
        <taxon>Basidiomycota</taxon>
        <taxon>Agaricomycotina</taxon>
        <taxon>Agaricomycetes</taxon>
        <taxon>Agaricomycetidae</taxon>
        <taxon>Agaricales</taxon>
        <taxon>Marasmiineae</taxon>
        <taxon>Mycenaceae</taxon>
        <taxon>Mycena</taxon>
    </lineage>
</organism>